<keyword evidence="3" id="KW-0813">Transport</keyword>
<dbReference type="InterPro" id="IPR027256">
    <property type="entry name" value="P-typ_ATPase_IB"/>
</dbReference>
<feature type="transmembrane region" description="Helical" evidence="14">
    <location>
        <begin position="192"/>
        <end position="209"/>
    </location>
</feature>
<dbReference type="NCBIfam" id="TIGR01525">
    <property type="entry name" value="ATPase-IB_hvy"/>
    <property type="match status" value="1"/>
</dbReference>
<dbReference type="GO" id="GO:0019829">
    <property type="term" value="F:ATPase-coupled monoatomic cation transmembrane transporter activity"/>
    <property type="evidence" value="ECO:0007669"/>
    <property type="project" value="InterPro"/>
</dbReference>
<dbReference type="InterPro" id="IPR023298">
    <property type="entry name" value="ATPase_P-typ_TM_dom_sf"/>
</dbReference>
<accession>A0AA42BA61</accession>
<evidence type="ECO:0000313" key="17">
    <source>
        <dbReference type="Proteomes" id="UP001165306"/>
    </source>
</evidence>
<comment type="subcellular location">
    <subcellularLocation>
        <location evidence="1">Cell membrane</location>
        <topology evidence="1">Multi-pass membrane protein</topology>
    </subcellularLocation>
</comment>
<evidence type="ECO:0000256" key="14">
    <source>
        <dbReference type="RuleBase" id="RU362081"/>
    </source>
</evidence>
<evidence type="ECO:0000256" key="10">
    <source>
        <dbReference type="ARBA" id="ARBA00022967"/>
    </source>
</evidence>
<dbReference type="SFLD" id="SFLDF00027">
    <property type="entry name" value="p-type_atpase"/>
    <property type="match status" value="1"/>
</dbReference>
<dbReference type="PROSITE" id="PS00154">
    <property type="entry name" value="ATPASE_E1_E2"/>
    <property type="match status" value="1"/>
</dbReference>
<sequence length="778" mass="82698">MTDLDEQPKTCREVLESAIDGVAGITSVIFDPTAALVTVEYDAARIDHQQLHAPIARLADALGEHLALRSNGAEDIPCHECQARAPVRVTRPAQQSPATTLRKVTVPLRIPVVPVPPAARTAERREEQALWWREHGLLIATGMTAVFLLAAWLLERSAAVVPWVPIFLYVSAYVAGGAYATYRAAVALLKKTVDIDLLMIVAAAGAAYIDAWVEGGLLLFLFSLGNALEHYALGRTHRAVRSLIELRPDSALVVRDGVEMVLPVDELVEGDQVVVKPGERLPVDGTVLAGESSVDQSPITGESIPVHKRPGDSVFSGTINTSGLLRIRVDRVARESTLAKIIRIVEEARQEKSRAQRFTERFQGKYAVGVLVAAAVAALLPVVVLGEPFEPAFYRAMTLLVAASPCALVISTPASILSALANAARRGVLFKGALQLETLGVVDAVVFDKTGTLTRGAPFVTDVVTVPGVDPEELIRLAAPVEHRSEHPLGLAVVEYAVSRGWFDSADAEAVTALESIPGHGVRALLRSESILIGNEHLFARAGVLLPPELRDAAEALREQARTAVYVAVGQRVLGLIGITDVVRPVAPSVVAALRQLGIRRMLMLTGDNERAARAIARQVGIEEWHAGLLPEQKVEIVRQLQRSGLRTAMVGDGVNDAPALATADVGIAMGAAGSDVALETADVVLMADDLEKLPYAIELSRRARRVIVQNLAIALAVIAVLVASVLIQGLPLPVAVVGHEGSTIVVVLNGLRLLSFRPRVVSGGPAGRSGITPVPAG</sequence>
<dbReference type="RefSeq" id="WP_284057258.1">
    <property type="nucleotide sequence ID" value="NZ_JAMSLR010000006.1"/>
</dbReference>
<keyword evidence="8 14" id="KW-0067">ATP-binding</keyword>
<dbReference type="Gene3D" id="3.40.50.1000">
    <property type="entry name" value="HAD superfamily/HAD-like"/>
    <property type="match status" value="1"/>
</dbReference>
<keyword evidence="7 14" id="KW-0547">Nucleotide-binding</keyword>
<dbReference type="EMBL" id="JAMSLR010000006">
    <property type="protein sequence ID" value="MCM8749476.1"/>
    <property type="molecule type" value="Genomic_DNA"/>
</dbReference>
<dbReference type="InterPro" id="IPR001757">
    <property type="entry name" value="P_typ_ATPase"/>
</dbReference>
<evidence type="ECO:0000256" key="2">
    <source>
        <dbReference type="ARBA" id="ARBA00006024"/>
    </source>
</evidence>
<dbReference type="SFLD" id="SFLDS00003">
    <property type="entry name" value="Haloacid_Dehalogenase"/>
    <property type="match status" value="1"/>
</dbReference>
<dbReference type="InterPro" id="IPR023299">
    <property type="entry name" value="ATPase_P-typ_cyto_dom_N"/>
</dbReference>
<evidence type="ECO:0000256" key="6">
    <source>
        <dbReference type="ARBA" id="ARBA00022723"/>
    </source>
</evidence>
<dbReference type="InterPro" id="IPR036412">
    <property type="entry name" value="HAD-like_sf"/>
</dbReference>
<evidence type="ECO:0000256" key="3">
    <source>
        <dbReference type="ARBA" id="ARBA00022448"/>
    </source>
</evidence>
<dbReference type="Pfam" id="PF00702">
    <property type="entry name" value="Hydrolase"/>
    <property type="match status" value="1"/>
</dbReference>
<keyword evidence="9" id="KW-0460">Magnesium</keyword>
<keyword evidence="10" id="KW-1278">Translocase</keyword>
<dbReference type="GO" id="GO:0016887">
    <property type="term" value="F:ATP hydrolysis activity"/>
    <property type="evidence" value="ECO:0007669"/>
    <property type="project" value="InterPro"/>
</dbReference>
<keyword evidence="4 14" id="KW-1003">Cell membrane</keyword>
<keyword evidence="5 14" id="KW-0812">Transmembrane</keyword>
<evidence type="ECO:0000256" key="1">
    <source>
        <dbReference type="ARBA" id="ARBA00004651"/>
    </source>
</evidence>
<dbReference type="NCBIfam" id="TIGR01494">
    <property type="entry name" value="ATPase_P-type"/>
    <property type="match status" value="2"/>
</dbReference>
<feature type="domain" description="P-type ATPase A" evidence="15">
    <location>
        <begin position="245"/>
        <end position="346"/>
    </location>
</feature>
<dbReference type="GO" id="GO:0030001">
    <property type="term" value="P:metal ion transport"/>
    <property type="evidence" value="ECO:0007669"/>
    <property type="project" value="UniProtKB-ARBA"/>
</dbReference>
<dbReference type="FunFam" id="3.40.50.1000:FF:000020">
    <property type="entry name" value="Probable cation-transporting P-type ATPase"/>
    <property type="match status" value="1"/>
</dbReference>
<dbReference type="PANTHER" id="PTHR43079:SF1">
    <property type="entry name" value="CADMIUM_ZINC-TRANSPORTING ATPASE HMA1, CHLOROPLASTIC-RELATED"/>
    <property type="match status" value="1"/>
</dbReference>
<dbReference type="SFLD" id="SFLDG00002">
    <property type="entry name" value="C1.7:_P-type_atpase_like"/>
    <property type="match status" value="1"/>
</dbReference>
<dbReference type="GO" id="GO:0005886">
    <property type="term" value="C:plasma membrane"/>
    <property type="evidence" value="ECO:0007669"/>
    <property type="project" value="UniProtKB-SubCell"/>
</dbReference>
<proteinExistence type="inferred from homology"/>
<dbReference type="AlphaFoldDB" id="A0AA42BA61"/>
<protein>
    <submittedName>
        <fullName evidence="16">Cadmium-translocating P-type ATPase</fullName>
    </submittedName>
</protein>
<evidence type="ECO:0000256" key="7">
    <source>
        <dbReference type="ARBA" id="ARBA00022741"/>
    </source>
</evidence>
<evidence type="ECO:0000256" key="8">
    <source>
        <dbReference type="ARBA" id="ARBA00022840"/>
    </source>
</evidence>
<organism evidence="16 17">
    <name type="scientific">Thermalbibacter longus</name>
    <dbReference type="NCBI Taxonomy" id="2951981"/>
    <lineage>
        <taxon>Bacteria</taxon>
        <taxon>Pseudomonadati</taxon>
        <taxon>Thermomicrobiota</taxon>
        <taxon>Thermomicrobia</taxon>
        <taxon>Thermomicrobiales</taxon>
        <taxon>Thermomicrobiaceae</taxon>
        <taxon>Thermalbibacter</taxon>
    </lineage>
</organism>
<dbReference type="Gene3D" id="2.70.150.10">
    <property type="entry name" value="Calcium-transporting ATPase, cytoplasmic transduction domain A"/>
    <property type="match status" value="1"/>
</dbReference>
<evidence type="ECO:0000256" key="5">
    <source>
        <dbReference type="ARBA" id="ARBA00022692"/>
    </source>
</evidence>
<reference evidence="16" key="1">
    <citation type="submission" date="2022-06" db="EMBL/GenBank/DDBJ databases">
        <title>CFH 74404 Thermomicrobiaceae sp.</title>
        <authorList>
            <person name="Ming H."/>
            <person name="Li W.-J."/>
            <person name="Zhao Z."/>
        </authorList>
    </citation>
    <scope>NUCLEOTIDE SEQUENCE</scope>
    <source>
        <strain evidence="16">CFH 74404</strain>
    </source>
</reference>
<feature type="transmembrane region" description="Helical" evidence="14">
    <location>
        <begin position="392"/>
        <end position="421"/>
    </location>
</feature>
<comment type="caution">
    <text evidence="16">The sequence shown here is derived from an EMBL/GenBank/DDBJ whole genome shotgun (WGS) entry which is preliminary data.</text>
</comment>
<evidence type="ECO:0000256" key="12">
    <source>
        <dbReference type="ARBA" id="ARBA00023065"/>
    </source>
</evidence>
<dbReference type="SUPFAM" id="SSF81653">
    <property type="entry name" value="Calcium ATPase, transduction domain A"/>
    <property type="match status" value="1"/>
</dbReference>
<evidence type="ECO:0000256" key="13">
    <source>
        <dbReference type="ARBA" id="ARBA00023136"/>
    </source>
</evidence>
<keyword evidence="13 14" id="KW-0472">Membrane</keyword>
<evidence type="ECO:0000313" key="16">
    <source>
        <dbReference type="EMBL" id="MCM8749476.1"/>
    </source>
</evidence>
<dbReference type="Proteomes" id="UP001165306">
    <property type="component" value="Unassembled WGS sequence"/>
</dbReference>
<feature type="transmembrane region" description="Helical" evidence="14">
    <location>
        <begin position="135"/>
        <end position="154"/>
    </location>
</feature>
<feature type="transmembrane region" description="Helical" evidence="14">
    <location>
        <begin position="160"/>
        <end position="180"/>
    </location>
</feature>
<dbReference type="InterPro" id="IPR044492">
    <property type="entry name" value="P_typ_ATPase_HD_dom"/>
</dbReference>
<dbReference type="InterPro" id="IPR023214">
    <property type="entry name" value="HAD_sf"/>
</dbReference>
<dbReference type="GO" id="GO:0005524">
    <property type="term" value="F:ATP binding"/>
    <property type="evidence" value="ECO:0007669"/>
    <property type="project" value="UniProtKB-UniRule"/>
</dbReference>
<dbReference type="InterPro" id="IPR018303">
    <property type="entry name" value="ATPase_P-typ_P_site"/>
</dbReference>
<keyword evidence="12" id="KW-0406">Ion transport</keyword>
<evidence type="ECO:0000256" key="11">
    <source>
        <dbReference type="ARBA" id="ARBA00022989"/>
    </source>
</evidence>
<dbReference type="GO" id="GO:0046872">
    <property type="term" value="F:metal ion binding"/>
    <property type="evidence" value="ECO:0007669"/>
    <property type="project" value="UniProtKB-KW"/>
</dbReference>
<dbReference type="Gene3D" id="3.40.1110.10">
    <property type="entry name" value="Calcium-transporting ATPase, cytoplasmic domain N"/>
    <property type="match status" value="1"/>
</dbReference>
<dbReference type="SUPFAM" id="SSF56784">
    <property type="entry name" value="HAD-like"/>
    <property type="match status" value="1"/>
</dbReference>
<name>A0AA42BA61_9BACT</name>
<keyword evidence="11 14" id="KW-1133">Transmembrane helix</keyword>
<comment type="similarity">
    <text evidence="2 14">Belongs to the cation transport ATPase (P-type) (TC 3.A.3) family. Type IB subfamily.</text>
</comment>
<dbReference type="PRINTS" id="PR00119">
    <property type="entry name" value="CATATPASE"/>
</dbReference>
<dbReference type="SUPFAM" id="SSF81665">
    <property type="entry name" value="Calcium ATPase, transmembrane domain M"/>
    <property type="match status" value="1"/>
</dbReference>
<dbReference type="FunFam" id="2.70.150.10:FF:000002">
    <property type="entry name" value="Copper-transporting ATPase 1, putative"/>
    <property type="match status" value="1"/>
</dbReference>
<keyword evidence="17" id="KW-1185">Reference proteome</keyword>
<dbReference type="Pfam" id="PF00122">
    <property type="entry name" value="E1-E2_ATPase"/>
    <property type="match status" value="1"/>
</dbReference>
<gene>
    <name evidence="16" type="primary">cadA</name>
    <name evidence="16" type="ORF">NET02_09980</name>
</gene>
<feature type="transmembrane region" description="Helical" evidence="14">
    <location>
        <begin position="712"/>
        <end position="731"/>
    </location>
</feature>
<keyword evidence="6 14" id="KW-0479">Metal-binding</keyword>
<dbReference type="InterPro" id="IPR059000">
    <property type="entry name" value="ATPase_P-type_domA"/>
</dbReference>
<dbReference type="InterPro" id="IPR008250">
    <property type="entry name" value="ATPase_P-typ_transduc_dom_A_sf"/>
</dbReference>
<dbReference type="InterPro" id="IPR051949">
    <property type="entry name" value="Cation_Transport_ATPase"/>
</dbReference>
<dbReference type="PRINTS" id="PR00120">
    <property type="entry name" value="HATPASE"/>
</dbReference>
<evidence type="ECO:0000256" key="4">
    <source>
        <dbReference type="ARBA" id="ARBA00022475"/>
    </source>
</evidence>
<dbReference type="PANTHER" id="PTHR43079">
    <property type="entry name" value="PROBABLE CADMIUM/ZINC-TRANSPORTING ATPASE HMA1"/>
    <property type="match status" value="1"/>
</dbReference>
<evidence type="ECO:0000259" key="15">
    <source>
        <dbReference type="Pfam" id="PF00122"/>
    </source>
</evidence>
<dbReference type="NCBIfam" id="TIGR01511">
    <property type="entry name" value="ATPase-IB1_Cu"/>
    <property type="match status" value="1"/>
</dbReference>
<dbReference type="PROSITE" id="PS01229">
    <property type="entry name" value="COF_2"/>
    <property type="match status" value="1"/>
</dbReference>
<dbReference type="NCBIfam" id="TIGR01512">
    <property type="entry name" value="ATPase-IB2_Cd"/>
    <property type="match status" value="1"/>
</dbReference>
<feature type="transmembrane region" description="Helical" evidence="14">
    <location>
        <begin position="366"/>
        <end position="386"/>
    </location>
</feature>
<evidence type="ECO:0000256" key="9">
    <source>
        <dbReference type="ARBA" id="ARBA00022842"/>
    </source>
</evidence>